<name>A0ABY3Q9N0_9PSED</name>
<dbReference type="EMBL" id="CP075567">
    <property type="protein sequence ID" value="UFQ02826.1"/>
    <property type="molecule type" value="Genomic_DNA"/>
</dbReference>
<protein>
    <submittedName>
        <fullName evidence="1">Uncharacterized protein</fullName>
    </submittedName>
</protein>
<accession>A0ABY3Q9N0</accession>
<keyword evidence="2" id="KW-1185">Reference proteome</keyword>
<evidence type="ECO:0000313" key="2">
    <source>
        <dbReference type="Proteomes" id="UP001162907"/>
    </source>
</evidence>
<gene>
    <name evidence="1" type="ORF">KJY40_14415</name>
</gene>
<dbReference type="Proteomes" id="UP001162907">
    <property type="component" value="Chromosome"/>
</dbReference>
<dbReference type="RefSeq" id="WP_230737609.1">
    <property type="nucleotide sequence ID" value="NZ_CP075567.1"/>
</dbReference>
<reference evidence="1 2" key="1">
    <citation type="journal article" date="2022" name="Int. J. Syst. Evol. Microbiol.">
        <title>Pseudomonas fitomaticsae sp. nov., isolated at Marimurtra Botanical Garden in Blanes, Catalonia, Spain.</title>
        <authorList>
            <person name="Atanasov K.E."/>
            <person name="Galbis D.M."/>
            <person name="Cornado D."/>
            <person name="Serpico A."/>
            <person name="Sanchez G."/>
            <person name="Bosch M."/>
            <person name="Ferrer A."/>
            <person name="Altabella T."/>
        </authorList>
    </citation>
    <scope>NUCLEOTIDE SEQUENCE [LARGE SCALE GENOMIC DNA]</scope>
    <source>
        <strain evidence="1 2">FIT81</strain>
    </source>
</reference>
<sequence>MKNLIAQTNNAVSTAAIPPPQAIFDYAHPSGPLFFTSSTPSSGSVILIQPDPQTITGDTFKLYFNAVTTHTESFVINDPNKAVEFNLALSLIVANSDPDRLVSGQMYYDIIPVDSPVRQSGMLPFFVTSRAKTTPPPLAPGVDPDNFDPYSIPPPGLTVQFPSNKSILHARWVSYGKNGKLLYEETFNTNGTSVISQAVLNITERGGYVVIHYYGLNEDNILGPSLPLRLRVI</sequence>
<proteinExistence type="predicted"/>
<organism evidence="1 2">
    <name type="scientific">Pseudomonas fitomaticsae</name>
    <dbReference type="NCBI Taxonomy" id="2837969"/>
    <lineage>
        <taxon>Bacteria</taxon>
        <taxon>Pseudomonadati</taxon>
        <taxon>Pseudomonadota</taxon>
        <taxon>Gammaproteobacteria</taxon>
        <taxon>Pseudomonadales</taxon>
        <taxon>Pseudomonadaceae</taxon>
        <taxon>Pseudomonas</taxon>
    </lineage>
</organism>
<evidence type="ECO:0000313" key="1">
    <source>
        <dbReference type="EMBL" id="UFQ02826.1"/>
    </source>
</evidence>